<keyword evidence="3" id="KW-0786">Thiamine pyrophosphate</keyword>
<dbReference type="CDD" id="cd02000">
    <property type="entry name" value="TPP_E1_PDC_ADC_BCADC"/>
    <property type="match status" value="1"/>
</dbReference>
<gene>
    <name evidence="5" type="ORF">A3C16_01915</name>
</gene>
<keyword evidence="2" id="KW-0560">Oxidoreductase</keyword>
<dbReference type="GO" id="GO:0004739">
    <property type="term" value="F:pyruvate dehydrogenase (acetyl-transferring) activity"/>
    <property type="evidence" value="ECO:0007669"/>
    <property type="project" value="TreeGrafter"/>
</dbReference>
<protein>
    <recommendedName>
        <fullName evidence="4">Dehydrogenase E1 component domain-containing protein</fullName>
    </recommendedName>
</protein>
<accession>A0A1G2KPE3</accession>
<evidence type="ECO:0000259" key="4">
    <source>
        <dbReference type="Pfam" id="PF00676"/>
    </source>
</evidence>
<comment type="caution">
    <text evidence="5">The sequence shown here is derived from an EMBL/GenBank/DDBJ whole genome shotgun (WGS) entry which is preliminary data.</text>
</comment>
<reference evidence="5 6" key="1">
    <citation type="journal article" date="2016" name="Nat. Commun.">
        <title>Thousands of microbial genomes shed light on interconnected biogeochemical processes in an aquifer system.</title>
        <authorList>
            <person name="Anantharaman K."/>
            <person name="Brown C.T."/>
            <person name="Hug L.A."/>
            <person name="Sharon I."/>
            <person name="Castelle C.J."/>
            <person name="Probst A.J."/>
            <person name="Thomas B.C."/>
            <person name="Singh A."/>
            <person name="Wilkins M.J."/>
            <person name="Karaoz U."/>
            <person name="Brodie E.L."/>
            <person name="Williams K.H."/>
            <person name="Hubbard S.S."/>
            <person name="Banfield J.F."/>
        </authorList>
    </citation>
    <scope>NUCLEOTIDE SEQUENCE [LARGE SCALE GENOMIC DNA]</scope>
</reference>
<proteinExistence type="predicted"/>
<comment type="cofactor">
    <cofactor evidence="1">
        <name>thiamine diphosphate</name>
        <dbReference type="ChEBI" id="CHEBI:58937"/>
    </cofactor>
</comment>
<dbReference type="GO" id="GO:0006086">
    <property type="term" value="P:pyruvate decarboxylation to acetyl-CoA"/>
    <property type="evidence" value="ECO:0007669"/>
    <property type="project" value="TreeGrafter"/>
</dbReference>
<dbReference type="EMBL" id="MHQL01000066">
    <property type="protein sequence ID" value="OHA01278.1"/>
    <property type="molecule type" value="Genomic_DNA"/>
</dbReference>
<evidence type="ECO:0000256" key="2">
    <source>
        <dbReference type="ARBA" id="ARBA00023002"/>
    </source>
</evidence>
<dbReference type="PANTHER" id="PTHR11516">
    <property type="entry name" value="PYRUVATE DEHYDROGENASE E1 COMPONENT, ALPHA SUBUNIT BACTERIAL AND ORGANELLAR"/>
    <property type="match status" value="1"/>
</dbReference>
<dbReference type="AlphaFoldDB" id="A0A1G2KPE3"/>
<dbReference type="Pfam" id="PF00676">
    <property type="entry name" value="E1_dh"/>
    <property type="match status" value="1"/>
</dbReference>
<dbReference type="PANTHER" id="PTHR11516:SF41">
    <property type="entry name" value="3-METHYL-2-OXOBUTANOATE DEHYDROGENASE SUBUNIT ALPHA"/>
    <property type="match status" value="1"/>
</dbReference>
<dbReference type="InterPro" id="IPR029061">
    <property type="entry name" value="THDP-binding"/>
</dbReference>
<evidence type="ECO:0000256" key="1">
    <source>
        <dbReference type="ARBA" id="ARBA00001964"/>
    </source>
</evidence>
<organism evidence="5 6">
    <name type="scientific">Candidatus Sungbacteria bacterium RIFCSPHIGHO2_02_FULL_51_29</name>
    <dbReference type="NCBI Taxonomy" id="1802273"/>
    <lineage>
        <taxon>Bacteria</taxon>
        <taxon>Candidatus Sungiibacteriota</taxon>
    </lineage>
</organism>
<dbReference type="InterPro" id="IPR050642">
    <property type="entry name" value="PDH_E1_Alpha_Subunit"/>
</dbReference>
<dbReference type="Gene3D" id="3.40.50.970">
    <property type="match status" value="1"/>
</dbReference>
<dbReference type="InterPro" id="IPR001017">
    <property type="entry name" value="DH_E1"/>
</dbReference>
<evidence type="ECO:0000313" key="6">
    <source>
        <dbReference type="Proteomes" id="UP000177811"/>
    </source>
</evidence>
<name>A0A1G2KPE3_9BACT</name>
<dbReference type="Proteomes" id="UP000177811">
    <property type="component" value="Unassembled WGS sequence"/>
</dbReference>
<sequence length="317" mass="35353">MNSLLLKNIFLARFFDLKVEELFRKGVIQKWSLSHIGQEAGPTALCTLLEKEDVLIPPYRGYAHVISKGLPLASLASEVLGRSFGPARGIGTRGNFISPDLGIYAGSVMLGSNFGVAVGMALALKKQGGRNIVTIFFGDGAATRPTFLSAVNLSVIWDLPILWVCENNQYSASTHDSETARTPLSHRVSAFGLRSHVIDGNDLYAVYRRGKRIIDRMRLQRKPEFIELATFRIAEHDFTFIPGNDYQDQRERERWLGRDPLRVLLGRKGNIFSMPKMHQAAIVVISETAEKEVGAAFDTALMHLPMTKEELLSSYEE</sequence>
<dbReference type="SUPFAM" id="SSF52518">
    <property type="entry name" value="Thiamin diphosphate-binding fold (THDP-binding)"/>
    <property type="match status" value="1"/>
</dbReference>
<feature type="domain" description="Dehydrogenase E1 component" evidence="4">
    <location>
        <begin position="24"/>
        <end position="264"/>
    </location>
</feature>
<evidence type="ECO:0000313" key="5">
    <source>
        <dbReference type="EMBL" id="OHA01278.1"/>
    </source>
</evidence>
<evidence type="ECO:0000256" key="3">
    <source>
        <dbReference type="ARBA" id="ARBA00023052"/>
    </source>
</evidence>